<evidence type="ECO:0000256" key="1">
    <source>
        <dbReference type="SAM" id="MobiDB-lite"/>
    </source>
</evidence>
<evidence type="ECO:0000313" key="3">
    <source>
        <dbReference type="Proteomes" id="UP000603352"/>
    </source>
</evidence>
<feature type="region of interest" description="Disordered" evidence="1">
    <location>
        <begin position="62"/>
        <end position="88"/>
    </location>
</feature>
<protein>
    <submittedName>
        <fullName evidence="2">Uncharacterized protein</fullName>
    </submittedName>
</protein>
<proteinExistence type="predicted"/>
<reference evidence="3" key="1">
    <citation type="journal article" date="2019" name="Int. J. Syst. Evol. Microbiol.">
        <title>The Global Catalogue of Microorganisms (GCM) 10K type strain sequencing project: providing services to taxonomists for standard genome sequencing and annotation.</title>
        <authorList>
            <consortium name="The Broad Institute Genomics Platform"/>
            <consortium name="The Broad Institute Genome Sequencing Center for Infectious Disease"/>
            <person name="Wu L."/>
            <person name="Ma J."/>
        </authorList>
    </citation>
    <scope>NUCLEOTIDE SEQUENCE [LARGE SCALE GENOMIC DNA]</scope>
    <source>
        <strain evidence="3">CGMCC 1.10188</strain>
    </source>
</reference>
<organism evidence="2 3">
    <name type="scientific">Tistrella bauzanensis</name>
    <dbReference type="NCBI Taxonomy" id="657419"/>
    <lineage>
        <taxon>Bacteria</taxon>
        <taxon>Pseudomonadati</taxon>
        <taxon>Pseudomonadota</taxon>
        <taxon>Alphaproteobacteria</taxon>
        <taxon>Geminicoccales</taxon>
        <taxon>Geminicoccaceae</taxon>
        <taxon>Tistrella</taxon>
    </lineage>
</organism>
<sequence>MVVKVSAAGAVSGASDAVAVMAMNSTAAAALRGRERWRACASELIIPEGGLDGRRAVRTARRVSGKGERMAPIAGGDRGGRGAAVWTNPSETTIPRRSITTHGSGVNRSSQLMRVPLCSRQWCKSLAISLEA</sequence>
<evidence type="ECO:0000313" key="2">
    <source>
        <dbReference type="EMBL" id="GGB27208.1"/>
    </source>
</evidence>
<gene>
    <name evidence="2" type="ORF">GCM10011505_05590</name>
</gene>
<accession>A0ABQ1I8F8</accession>
<name>A0ABQ1I8F8_9PROT</name>
<keyword evidence="3" id="KW-1185">Reference proteome</keyword>
<dbReference type="EMBL" id="BMDZ01000003">
    <property type="protein sequence ID" value="GGB27208.1"/>
    <property type="molecule type" value="Genomic_DNA"/>
</dbReference>
<dbReference type="Proteomes" id="UP000603352">
    <property type="component" value="Unassembled WGS sequence"/>
</dbReference>
<comment type="caution">
    <text evidence="2">The sequence shown here is derived from an EMBL/GenBank/DDBJ whole genome shotgun (WGS) entry which is preliminary data.</text>
</comment>